<evidence type="ECO:0000313" key="3">
    <source>
        <dbReference type="Proteomes" id="UP000189339"/>
    </source>
</evidence>
<dbReference type="Pfam" id="PF01008">
    <property type="entry name" value="IF-2B"/>
    <property type="match status" value="1"/>
</dbReference>
<dbReference type="InterPro" id="IPR000649">
    <property type="entry name" value="IF-2B-related"/>
</dbReference>
<name>A0A1V2DWE0_9GAMM</name>
<evidence type="ECO:0000256" key="1">
    <source>
        <dbReference type="RuleBase" id="RU003814"/>
    </source>
</evidence>
<dbReference type="GO" id="GO:0046523">
    <property type="term" value="F:S-methyl-5-thioribose-1-phosphate isomerase activity"/>
    <property type="evidence" value="ECO:0007669"/>
    <property type="project" value="TreeGrafter"/>
</dbReference>
<dbReference type="InterPro" id="IPR037171">
    <property type="entry name" value="NagB/RpiA_transferase-like"/>
</dbReference>
<dbReference type="EMBL" id="MSCW01000004">
    <property type="protein sequence ID" value="ONF44591.1"/>
    <property type="molecule type" value="Genomic_DNA"/>
</dbReference>
<organism evidence="2 3">
    <name type="scientific">Marinobacter lutaoensis</name>
    <dbReference type="NCBI Taxonomy" id="135739"/>
    <lineage>
        <taxon>Bacteria</taxon>
        <taxon>Pseudomonadati</taxon>
        <taxon>Pseudomonadota</taxon>
        <taxon>Gammaproteobacteria</taxon>
        <taxon>Pseudomonadales</taxon>
        <taxon>Marinobacteraceae</taxon>
        <taxon>Marinobacter</taxon>
    </lineage>
</organism>
<dbReference type="PANTHER" id="PTHR43475">
    <property type="entry name" value="METHYLTHIORIBOSE-1-PHOSPHATE ISOMERASE"/>
    <property type="match status" value="1"/>
</dbReference>
<keyword evidence="3" id="KW-1185">Reference proteome</keyword>
<dbReference type="STRING" id="135739.BTO32_05450"/>
<reference evidence="2 3" key="1">
    <citation type="submission" date="2016-12" db="EMBL/GenBank/DDBJ databases">
        <title>Marinobacter lutaoensis whole genome sequencing.</title>
        <authorList>
            <person name="Verma A."/>
            <person name="Krishnamurthi S."/>
        </authorList>
    </citation>
    <scope>NUCLEOTIDE SEQUENCE [LARGE SCALE GENOMIC DNA]</scope>
    <source>
        <strain evidence="2 3">T5054</strain>
    </source>
</reference>
<proteinExistence type="inferred from homology"/>
<keyword evidence="2" id="KW-0648">Protein biosynthesis</keyword>
<dbReference type="InterPro" id="IPR042529">
    <property type="entry name" value="IF_2B-like_C"/>
</dbReference>
<comment type="caution">
    <text evidence="2">The sequence shown here is derived from an EMBL/GenBank/DDBJ whole genome shotgun (WGS) entry which is preliminary data.</text>
</comment>
<evidence type="ECO:0000313" key="2">
    <source>
        <dbReference type="EMBL" id="ONF44591.1"/>
    </source>
</evidence>
<gene>
    <name evidence="2" type="ORF">BTO32_05450</name>
</gene>
<dbReference type="GO" id="GO:0019509">
    <property type="term" value="P:L-methionine salvage from methylthioadenosine"/>
    <property type="evidence" value="ECO:0007669"/>
    <property type="project" value="TreeGrafter"/>
</dbReference>
<comment type="similarity">
    <text evidence="1">Belongs to the eIF-2B alpha/beta/delta subunits family.</text>
</comment>
<dbReference type="AlphaFoldDB" id="A0A1V2DWE0"/>
<accession>A0A1V2DWE0</accession>
<dbReference type="Gene3D" id="3.40.50.10470">
    <property type="entry name" value="Translation initiation factor eif-2b, domain 2"/>
    <property type="match status" value="1"/>
</dbReference>
<dbReference type="OrthoDB" id="6113936at2"/>
<dbReference type="GO" id="GO:0003743">
    <property type="term" value="F:translation initiation factor activity"/>
    <property type="evidence" value="ECO:0007669"/>
    <property type="project" value="UniProtKB-KW"/>
</dbReference>
<dbReference type="SUPFAM" id="SSF100950">
    <property type="entry name" value="NagB/RpiA/CoA transferase-like"/>
    <property type="match status" value="1"/>
</dbReference>
<dbReference type="PANTHER" id="PTHR43475:SF3">
    <property type="entry name" value="TRANSLATION INITIATION FACTOR EIF-2B SUBUNIT FAMILY PROTEIN (AFU_ORTHOLOGUE AFUA_2G14290)"/>
    <property type="match status" value="1"/>
</dbReference>
<sequence>MDANADALLRKLRDDHQSGAAQLALSALDGLAQWLDTGPVRAADWQRMVSALARARPSMVPLGNAMQRCREGLAGPADAADIRPSARAVVASVRADLVEAGERVAQHAASQVPEGARVLTHSRSSQVLALFRLLVRRGQRCSVICTQGSPGNEGFVLARELDALGLEVTVVTDAQMGLVMADADLVLSGCDTWLADRHFVNKAGTYLLALAAQDQGKPLWVLADHFKDSPATRDTVTLETMAGAELGAPTGTHIRPRNVYFETIPTRLITGRISERGVFSCPAEARR</sequence>
<keyword evidence="2" id="KW-0396">Initiation factor</keyword>
<protein>
    <submittedName>
        <fullName evidence="2">Initiation factor 2B</fullName>
    </submittedName>
</protein>
<dbReference type="Proteomes" id="UP000189339">
    <property type="component" value="Unassembled WGS sequence"/>
</dbReference>